<gene>
    <name evidence="1" type="ORF">EGT73_03475</name>
</gene>
<accession>A0A3R9F5A6</accession>
<dbReference type="AlphaFoldDB" id="A0A3R9F5A6"/>
<name>A0A3R9F5A6_ACIJO</name>
<comment type="caution">
    <text evidence="1">The sequence shown here is derived from an EMBL/GenBank/DDBJ whole genome shotgun (WGS) entry which is preliminary data.</text>
</comment>
<dbReference type="Proteomes" id="UP000277537">
    <property type="component" value="Unassembled WGS sequence"/>
</dbReference>
<dbReference type="EMBL" id="RHXE01000004">
    <property type="protein sequence ID" value="RSE26344.1"/>
    <property type="molecule type" value="Genomic_DNA"/>
</dbReference>
<proteinExistence type="predicted"/>
<evidence type="ECO:0000313" key="1">
    <source>
        <dbReference type="EMBL" id="RSE26344.1"/>
    </source>
</evidence>
<reference evidence="1 2" key="1">
    <citation type="submission" date="2018-10" db="EMBL/GenBank/DDBJ databases">
        <title>Transmission dynamics of multidrug resistant bacteria on intensive care unit surfaces.</title>
        <authorList>
            <person name="D'Souza A.W."/>
            <person name="Potter R.F."/>
            <person name="Wallace M."/>
            <person name="Shupe A."/>
            <person name="Patel S."/>
            <person name="Sun S."/>
            <person name="Gul D."/>
            <person name="Kwon J.H."/>
            <person name="Andleeb S."/>
            <person name="Burnham C.-A.D."/>
            <person name="Dantas G."/>
        </authorList>
    </citation>
    <scope>NUCLEOTIDE SEQUENCE [LARGE SCALE GENOMIC DNA]</scope>
    <source>
        <strain evidence="1 2">AJ_385</strain>
    </source>
</reference>
<sequence length="82" mass="9427">MDATASFFRINLFYCVRKIAQKLAFLPSVGKIGSIRRIILHVNESLYYSVDRLKSQNFIRIKTKRVTTDDIAKNCLVLSAFV</sequence>
<protein>
    <submittedName>
        <fullName evidence="1">Uncharacterized protein</fullName>
    </submittedName>
</protein>
<evidence type="ECO:0000313" key="2">
    <source>
        <dbReference type="Proteomes" id="UP000277537"/>
    </source>
</evidence>
<organism evidence="1 2">
    <name type="scientific">Acinetobacter johnsonii</name>
    <dbReference type="NCBI Taxonomy" id="40214"/>
    <lineage>
        <taxon>Bacteria</taxon>
        <taxon>Pseudomonadati</taxon>
        <taxon>Pseudomonadota</taxon>
        <taxon>Gammaproteobacteria</taxon>
        <taxon>Moraxellales</taxon>
        <taxon>Moraxellaceae</taxon>
        <taxon>Acinetobacter</taxon>
    </lineage>
</organism>